<dbReference type="Pfam" id="PF02826">
    <property type="entry name" value="2-Hacid_dh_C"/>
    <property type="match status" value="1"/>
</dbReference>
<evidence type="ECO:0000259" key="5">
    <source>
        <dbReference type="Pfam" id="PF00389"/>
    </source>
</evidence>
<gene>
    <name evidence="7" type="ORF">KTT_58770</name>
</gene>
<feature type="domain" description="D-isomer specific 2-hydroxyacid dehydrogenase NAD-binding" evidence="6">
    <location>
        <begin position="115"/>
        <end position="287"/>
    </location>
</feature>
<dbReference type="InterPro" id="IPR006139">
    <property type="entry name" value="D-isomer_2_OHA_DH_cat_dom"/>
</dbReference>
<dbReference type="EMBL" id="BIFR01000002">
    <property type="protein sequence ID" value="GCE16018.1"/>
    <property type="molecule type" value="Genomic_DNA"/>
</dbReference>
<dbReference type="InterPro" id="IPR050857">
    <property type="entry name" value="D-2-hydroxyacid_DH"/>
</dbReference>
<reference evidence="8" key="1">
    <citation type="submission" date="2018-12" db="EMBL/GenBank/DDBJ databases">
        <title>Tengunoibacter tsumagoiensis gen. nov., sp. nov., Dictyobacter kobayashii sp. nov., D. alpinus sp. nov., and D. joshuensis sp. nov. and description of Dictyobacteraceae fam. nov. within the order Ktedonobacterales isolated from Tengu-no-mugimeshi.</title>
        <authorList>
            <person name="Wang C.M."/>
            <person name="Zheng Y."/>
            <person name="Sakai Y."/>
            <person name="Toyoda A."/>
            <person name="Minakuchi Y."/>
            <person name="Abe K."/>
            <person name="Yokota A."/>
            <person name="Yabe S."/>
        </authorList>
    </citation>
    <scope>NUCLEOTIDE SEQUENCE [LARGE SCALE GENOMIC DNA]</scope>
    <source>
        <strain evidence="8">Uno3</strain>
    </source>
</reference>
<protein>
    <submittedName>
        <fullName evidence="7">Glyoxylate reductase</fullName>
    </submittedName>
</protein>
<dbReference type="Proteomes" id="UP000287352">
    <property type="component" value="Unassembled WGS sequence"/>
</dbReference>
<dbReference type="GO" id="GO:0051287">
    <property type="term" value="F:NAD binding"/>
    <property type="evidence" value="ECO:0007669"/>
    <property type="project" value="InterPro"/>
</dbReference>
<proteinExistence type="inferred from homology"/>
<dbReference type="SUPFAM" id="SSF51735">
    <property type="entry name" value="NAD(P)-binding Rossmann-fold domains"/>
    <property type="match status" value="1"/>
</dbReference>
<evidence type="ECO:0000313" key="8">
    <source>
        <dbReference type="Proteomes" id="UP000287352"/>
    </source>
</evidence>
<keyword evidence="2 4" id="KW-0560">Oxidoreductase</keyword>
<name>A0A402AA95_9CHLR</name>
<dbReference type="SUPFAM" id="SSF52283">
    <property type="entry name" value="Formate/glycerate dehydrogenase catalytic domain-like"/>
    <property type="match status" value="1"/>
</dbReference>
<dbReference type="Gene3D" id="3.40.50.720">
    <property type="entry name" value="NAD(P)-binding Rossmann-like Domain"/>
    <property type="match status" value="2"/>
</dbReference>
<dbReference type="OrthoDB" id="9805416at2"/>
<sequence>MKIAIPDDYQDAIPMLDCFAKLAEHDVVSYHNHISDPKMLAEQLREAEALVLIRERTPITEDLLALLPKLTLIVQTGRQAPHLDLAACTRHGVSVIYATPTTPSVSSSTAELTWGLILAALRFIPQEIASMKAGQWQHKLGRTLYGSTLGIFGYGTIGKMVAGYGRAFGMKVLVWGREGSRDRARSDGFEVATDQEALFTQSDVLTLHITLKDETRGIVSLQDLLKMKSSALLVNTSRAGLIAPGALEEALRAGRPGYAAVDVYEHEPVKDHPLLQMENVLCTPHIGYVEKESYERLLGAAFDQLVAFASGNRDAVANPETLKQV</sequence>
<evidence type="ECO:0000256" key="2">
    <source>
        <dbReference type="ARBA" id="ARBA00023002"/>
    </source>
</evidence>
<feature type="domain" description="D-isomer specific 2-hydroxyacid dehydrogenase catalytic" evidence="5">
    <location>
        <begin position="23"/>
        <end position="313"/>
    </location>
</feature>
<evidence type="ECO:0000259" key="6">
    <source>
        <dbReference type="Pfam" id="PF02826"/>
    </source>
</evidence>
<dbReference type="CDD" id="cd12169">
    <property type="entry name" value="PGDH_like_1"/>
    <property type="match status" value="1"/>
</dbReference>
<dbReference type="InterPro" id="IPR036291">
    <property type="entry name" value="NAD(P)-bd_dom_sf"/>
</dbReference>
<dbReference type="PANTHER" id="PTHR42789:SF1">
    <property type="entry name" value="D-ISOMER SPECIFIC 2-HYDROXYACID DEHYDROGENASE FAMILY PROTEIN (AFU_ORTHOLOGUE AFUA_6G10090)"/>
    <property type="match status" value="1"/>
</dbReference>
<evidence type="ECO:0000256" key="4">
    <source>
        <dbReference type="RuleBase" id="RU003719"/>
    </source>
</evidence>
<dbReference type="PANTHER" id="PTHR42789">
    <property type="entry name" value="D-ISOMER SPECIFIC 2-HYDROXYACID DEHYDROGENASE FAMILY PROTEIN (AFU_ORTHOLOGUE AFUA_6G10090)"/>
    <property type="match status" value="1"/>
</dbReference>
<evidence type="ECO:0000256" key="1">
    <source>
        <dbReference type="ARBA" id="ARBA00005854"/>
    </source>
</evidence>
<keyword evidence="8" id="KW-1185">Reference proteome</keyword>
<dbReference type="Pfam" id="PF00389">
    <property type="entry name" value="2-Hacid_dh"/>
    <property type="match status" value="1"/>
</dbReference>
<dbReference type="RefSeq" id="WP_126583408.1">
    <property type="nucleotide sequence ID" value="NZ_BIFR01000002.1"/>
</dbReference>
<dbReference type="AlphaFoldDB" id="A0A402AA95"/>
<dbReference type="GO" id="GO:0016616">
    <property type="term" value="F:oxidoreductase activity, acting on the CH-OH group of donors, NAD or NADP as acceptor"/>
    <property type="evidence" value="ECO:0007669"/>
    <property type="project" value="InterPro"/>
</dbReference>
<evidence type="ECO:0000256" key="3">
    <source>
        <dbReference type="ARBA" id="ARBA00023027"/>
    </source>
</evidence>
<dbReference type="InterPro" id="IPR006140">
    <property type="entry name" value="D-isomer_DH_NAD-bd"/>
</dbReference>
<comment type="caution">
    <text evidence="7">The sequence shown here is derived from an EMBL/GenBank/DDBJ whole genome shotgun (WGS) entry which is preliminary data.</text>
</comment>
<accession>A0A402AA95</accession>
<organism evidence="7 8">
    <name type="scientific">Tengunoibacter tsumagoiensis</name>
    <dbReference type="NCBI Taxonomy" id="2014871"/>
    <lineage>
        <taxon>Bacteria</taxon>
        <taxon>Bacillati</taxon>
        <taxon>Chloroflexota</taxon>
        <taxon>Ktedonobacteria</taxon>
        <taxon>Ktedonobacterales</taxon>
        <taxon>Dictyobacteraceae</taxon>
        <taxon>Tengunoibacter</taxon>
    </lineage>
</organism>
<comment type="similarity">
    <text evidence="1 4">Belongs to the D-isomer specific 2-hydroxyacid dehydrogenase family.</text>
</comment>
<keyword evidence="3" id="KW-0520">NAD</keyword>
<evidence type="ECO:0000313" key="7">
    <source>
        <dbReference type="EMBL" id="GCE16018.1"/>
    </source>
</evidence>